<keyword evidence="2" id="KW-0472">Membrane</keyword>
<dbReference type="PANTHER" id="PTHR48104">
    <property type="entry name" value="METACASPASE-4"/>
    <property type="match status" value="1"/>
</dbReference>
<dbReference type="PROSITE" id="PS50208">
    <property type="entry name" value="CASPASE_P20"/>
    <property type="match status" value="1"/>
</dbReference>
<dbReference type="GO" id="GO:0004197">
    <property type="term" value="F:cysteine-type endopeptidase activity"/>
    <property type="evidence" value="ECO:0007669"/>
    <property type="project" value="InterPro"/>
</dbReference>
<evidence type="ECO:0000256" key="1">
    <source>
        <dbReference type="SAM" id="MobiDB-lite"/>
    </source>
</evidence>
<dbReference type="Proteomes" id="UP000673383">
    <property type="component" value="Unassembled WGS sequence"/>
</dbReference>
<dbReference type="GO" id="GO:0005737">
    <property type="term" value="C:cytoplasm"/>
    <property type="evidence" value="ECO:0007669"/>
    <property type="project" value="TreeGrafter"/>
</dbReference>
<organism evidence="4 5">
    <name type="scientific">Bradyrhizobium elkanii</name>
    <dbReference type="NCBI Taxonomy" id="29448"/>
    <lineage>
        <taxon>Bacteria</taxon>
        <taxon>Pseudomonadati</taxon>
        <taxon>Pseudomonadota</taxon>
        <taxon>Alphaproteobacteria</taxon>
        <taxon>Hyphomicrobiales</taxon>
        <taxon>Nitrobacteraceae</taxon>
        <taxon>Bradyrhizobium</taxon>
    </lineage>
</organism>
<dbReference type="InterPro" id="IPR029030">
    <property type="entry name" value="Caspase-like_dom_sf"/>
</dbReference>
<dbReference type="EMBL" id="JAFICZ010000001">
    <property type="protein sequence ID" value="MBP1296490.1"/>
    <property type="molecule type" value="Genomic_DNA"/>
</dbReference>
<protein>
    <recommendedName>
        <fullName evidence="3">Caspase family p20 domain-containing protein</fullName>
    </recommendedName>
</protein>
<accession>A0A8I1YCZ0</accession>
<proteinExistence type="predicted"/>
<evidence type="ECO:0000313" key="5">
    <source>
        <dbReference type="Proteomes" id="UP000673383"/>
    </source>
</evidence>
<dbReference type="GO" id="GO:0006508">
    <property type="term" value="P:proteolysis"/>
    <property type="evidence" value="ECO:0007669"/>
    <property type="project" value="InterPro"/>
</dbReference>
<name>A0A8I1YCZ0_BRAEL</name>
<dbReference type="AlphaFoldDB" id="A0A8I1YCZ0"/>
<evidence type="ECO:0000256" key="2">
    <source>
        <dbReference type="SAM" id="Phobius"/>
    </source>
</evidence>
<feature type="domain" description="Caspase family p20" evidence="3">
    <location>
        <begin position="160"/>
        <end position="237"/>
    </location>
</feature>
<keyword evidence="2" id="KW-1133">Transmembrane helix</keyword>
<evidence type="ECO:0000313" key="4">
    <source>
        <dbReference type="EMBL" id="MBP1296490.1"/>
    </source>
</evidence>
<dbReference type="Gene3D" id="3.40.50.1460">
    <property type="match status" value="1"/>
</dbReference>
<dbReference type="InterPro" id="IPR011600">
    <property type="entry name" value="Pept_C14_caspase"/>
</dbReference>
<comment type="caution">
    <text evidence="4">The sequence shown here is derived from an EMBL/GenBank/DDBJ whole genome shotgun (WGS) entry which is preliminary data.</text>
</comment>
<gene>
    <name evidence="4" type="ORF">JOH49_006243</name>
</gene>
<dbReference type="InterPro" id="IPR050452">
    <property type="entry name" value="Metacaspase"/>
</dbReference>
<dbReference type="InterPro" id="IPR018247">
    <property type="entry name" value="EF_Hand_1_Ca_BS"/>
</dbReference>
<keyword evidence="2" id="KW-0812">Transmembrane</keyword>
<dbReference type="PROSITE" id="PS00018">
    <property type="entry name" value="EF_HAND_1"/>
    <property type="match status" value="1"/>
</dbReference>
<dbReference type="Pfam" id="PF00656">
    <property type="entry name" value="Peptidase_C14"/>
    <property type="match status" value="1"/>
</dbReference>
<sequence>MAATVESAATSIRSQACSRAATFRSAFARSQTIRRPFPRTPIRRPRRRQAARRRINGAEPEVLPRLQMNEATDEHGSPPARWFPEVRTAFLPLCFAGAVPGRTCLTSRWIAMRTFRGFDRRTGWLCAAILLAALIGLPLQRAHAAGELSISNPDGAALRALVIGIDDYQHVRKLKGAVADANDIVSSLRTMGVSDVVELTNAQADRASVLREISSLVERTKSNDLVFLSIAGHGTQEPERIKGSEPDGMENVFLLPEFATTPAGSVERILGSEFNHFIRQFELRGARVIFVADTCHGGGMVRDIDPRAAEMSFRQVPRYTLLVDELKPVSSSDDPKSELDLDHTAFIAAVDRHTKAPEVRIPGIDGLRGALSYAVARAVEGNADINHDGKVTLKELFSNVRQVVYQLSDQRQNIVTVSSPAQTPETEVAFELTRGVVLIQGTAARAASGQVANVASAEKQIPAPPAVTAKSQTAPTTAAATAPAAPSAALPPFRLTTPIRLAALDGKMNYFTSVKPQDASVQAVQPTDNPDLIWDPVSHDVIAWGDVVAYGVDVGGLTTVVNRTAAIRELKRMATKSPQLMRIWPDDRQQRSGQTVEVELSDVGSRAVLLFNVSGDGTIQMLYPVGSDAALARSANLRLPLRVGEPFGAEQIVAVTSQQRMVDLETVLMQLNRRRASGQVIKSLERYLPADARIASIGFFSVP</sequence>
<feature type="transmembrane region" description="Helical" evidence="2">
    <location>
        <begin position="122"/>
        <end position="139"/>
    </location>
</feature>
<feature type="region of interest" description="Disordered" evidence="1">
    <location>
        <begin position="34"/>
        <end position="62"/>
    </location>
</feature>
<dbReference type="InterPro" id="IPR001309">
    <property type="entry name" value="Pept_C14_p20"/>
</dbReference>
<feature type="compositionally biased region" description="Basic residues" evidence="1">
    <location>
        <begin position="41"/>
        <end position="55"/>
    </location>
</feature>
<evidence type="ECO:0000259" key="3">
    <source>
        <dbReference type="PROSITE" id="PS50208"/>
    </source>
</evidence>
<dbReference type="SUPFAM" id="SSF52129">
    <property type="entry name" value="Caspase-like"/>
    <property type="match status" value="1"/>
</dbReference>
<dbReference type="PANTHER" id="PTHR48104:SF30">
    <property type="entry name" value="METACASPASE-1"/>
    <property type="match status" value="1"/>
</dbReference>
<reference evidence="4" key="1">
    <citation type="submission" date="2021-02" db="EMBL/GenBank/DDBJ databases">
        <title>Genomic Encyclopedia of Type Strains, Phase IV (KMG-V): Genome sequencing to study the core and pangenomes of soil and plant-associated prokaryotes.</title>
        <authorList>
            <person name="Whitman W."/>
        </authorList>
    </citation>
    <scope>NUCLEOTIDE SEQUENCE</scope>
    <source>
        <strain evidence="4">USDA 406</strain>
    </source>
</reference>